<reference evidence="1 2" key="1">
    <citation type="submission" date="2014-04" db="EMBL/GenBank/DDBJ databases">
        <authorList>
            <consortium name="DOE Joint Genome Institute"/>
            <person name="Kuo A."/>
            <person name="Kohler A."/>
            <person name="Costa M.D."/>
            <person name="Nagy L.G."/>
            <person name="Floudas D."/>
            <person name="Copeland A."/>
            <person name="Barry K.W."/>
            <person name="Cichocki N."/>
            <person name="Veneault-Fourrey C."/>
            <person name="LaButti K."/>
            <person name="Lindquist E.A."/>
            <person name="Lipzen A."/>
            <person name="Lundell T."/>
            <person name="Morin E."/>
            <person name="Murat C."/>
            <person name="Sun H."/>
            <person name="Tunlid A."/>
            <person name="Henrissat B."/>
            <person name="Grigoriev I.V."/>
            <person name="Hibbett D.S."/>
            <person name="Martin F."/>
            <person name="Nordberg H.P."/>
            <person name="Cantor M.N."/>
            <person name="Hua S.X."/>
        </authorList>
    </citation>
    <scope>NUCLEOTIDE SEQUENCE [LARGE SCALE GENOMIC DNA]</scope>
    <source>
        <strain evidence="1 2">441</strain>
    </source>
</reference>
<dbReference type="Proteomes" id="UP000054018">
    <property type="component" value="Unassembled WGS sequence"/>
</dbReference>
<organism evidence="1 2">
    <name type="scientific">Pisolithus microcarpus 441</name>
    <dbReference type="NCBI Taxonomy" id="765257"/>
    <lineage>
        <taxon>Eukaryota</taxon>
        <taxon>Fungi</taxon>
        <taxon>Dikarya</taxon>
        <taxon>Basidiomycota</taxon>
        <taxon>Agaricomycotina</taxon>
        <taxon>Agaricomycetes</taxon>
        <taxon>Agaricomycetidae</taxon>
        <taxon>Boletales</taxon>
        <taxon>Sclerodermatineae</taxon>
        <taxon>Pisolithaceae</taxon>
        <taxon>Pisolithus</taxon>
    </lineage>
</organism>
<gene>
    <name evidence="1" type="ORF">PISMIDRAFT_675393</name>
</gene>
<keyword evidence="2" id="KW-1185">Reference proteome</keyword>
<protein>
    <submittedName>
        <fullName evidence="1">Uncharacterized protein</fullName>
    </submittedName>
</protein>
<evidence type="ECO:0000313" key="2">
    <source>
        <dbReference type="Proteomes" id="UP000054018"/>
    </source>
</evidence>
<dbReference type="AlphaFoldDB" id="A0A0D0A4Y0"/>
<reference evidence="2" key="2">
    <citation type="submission" date="2015-01" db="EMBL/GenBank/DDBJ databases">
        <title>Evolutionary Origins and Diversification of the Mycorrhizal Mutualists.</title>
        <authorList>
            <consortium name="DOE Joint Genome Institute"/>
            <consortium name="Mycorrhizal Genomics Consortium"/>
            <person name="Kohler A."/>
            <person name="Kuo A."/>
            <person name="Nagy L.G."/>
            <person name="Floudas D."/>
            <person name="Copeland A."/>
            <person name="Barry K.W."/>
            <person name="Cichocki N."/>
            <person name="Veneault-Fourrey C."/>
            <person name="LaButti K."/>
            <person name="Lindquist E.A."/>
            <person name="Lipzen A."/>
            <person name="Lundell T."/>
            <person name="Morin E."/>
            <person name="Murat C."/>
            <person name="Riley R."/>
            <person name="Ohm R."/>
            <person name="Sun H."/>
            <person name="Tunlid A."/>
            <person name="Henrissat B."/>
            <person name="Grigoriev I.V."/>
            <person name="Hibbett D.S."/>
            <person name="Martin F."/>
        </authorList>
    </citation>
    <scope>NUCLEOTIDE SEQUENCE [LARGE SCALE GENOMIC DNA]</scope>
    <source>
        <strain evidence="2">441</strain>
    </source>
</reference>
<sequence>MVQMVSSTAPNPRIVRRVIFETLRNYADWADLSPKTPLVGLVLLLILQLSVFC</sequence>
<accession>A0A0D0A4Y0</accession>
<dbReference type="HOGENOM" id="CLU_3069566_0_0_1"/>
<dbReference type="EMBL" id="KN833698">
    <property type="protein sequence ID" value="KIK27078.1"/>
    <property type="molecule type" value="Genomic_DNA"/>
</dbReference>
<name>A0A0D0A4Y0_9AGAM</name>
<proteinExistence type="predicted"/>
<evidence type="ECO:0000313" key="1">
    <source>
        <dbReference type="EMBL" id="KIK27078.1"/>
    </source>
</evidence>